<dbReference type="SUPFAM" id="SSF52833">
    <property type="entry name" value="Thioredoxin-like"/>
    <property type="match status" value="1"/>
</dbReference>
<proteinExistence type="predicted"/>
<dbReference type="InterPro" id="IPR002109">
    <property type="entry name" value="Glutaredoxin"/>
</dbReference>
<protein>
    <submittedName>
        <fullName evidence="2">Glutaredoxin family protein</fullName>
    </submittedName>
</protein>
<dbReference type="Gene3D" id="3.40.30.10">
    <property type="entry name" value="Glutaredoxin"/>
    <property type="match status" value="1"/>
</dbReference>
<feature type="domain" description="Glutaredoxin" evidence="1">
    <location>
        <begin position="11"/>
        <end position="60"/>
    </location>
</feature>
<accession>A0AAX2A0B5</accession>
<evidence type="ECO:0000313" key="3">
    <source>
        <dbReference type="Proteomes" id="UP000286434"/>
    </source>
</evidence>
<evidence type="ECO:0000313" key="2">
    <source>
        <dbReference type="EMBL" id="RWU13426.1"/>
    </source>
</evidence>
<dbReference type="PROSITE" id="PS51354">
    <property type="entry name" value="GLUTAREDOXIN_2"/>
    <property type="match status" value="1"/>
</dbReference>
<evidence type="ECO:0000259" key="1">
    <source>
        <dbReference type="Pfam" id="PF00462"/>
    </source>
</evidence>
<comment type="caution">
    <text evidence="2">The sequence shown here is derived from an EMBL/GenBank/DDBJ whole genome shotgun (WGS) entry which is preliminary data.</text>
</comment>
<gene>
    <name evidence="2" type="ORF">EA138_07485</name>
</gene>
<name>A0AAX2A0B5_9BACL</name>
<organism evidence="2 3">
    <name type="scientific">Anoxybacillus flavithermus</name>
    <dbReference type="NCBI Taxonomy" id="33934"/>
    <lineage>
        <taxon>Bacteria</taxon>
        <taxon>Bacillati</taxon>
        <taxon>Bacillota</taxon>
        <taxon>Bacilli</taxon>
        <taxon>Bacillales</taxon>
        <taxon>Anoxybacillaceae</taxon>
        <taxon>Anoxybacillus</taxon>
    </lineage>
</organism>
<sequence length="93" mass="10753">MREVIKMSYSITVYTNPFCGHCYALKAWLKEMEINFIERDIVNDVSAAQEFRELGQKYTPFTVIETVGERHEILGANIKKIARILSLDKDVIV</sequence>
<dbReference type="InterPro" id="IPR036249">
    <property type="entry name" value="Thioredoxin-like_sf"/>
</dbReference>
<dbReference type="AlphaFoldDB" id="A0AAX2A0B5"/>
<dbReference type="EMBL" id="SBBW01000023">
    <property type="protein sequence ID" value="RWU13426.1"/>
    <property type="molecule type" value="Genomic_DNA"/>
</dbReference>
<dbReference type="Pfam" id="PF00462">
    <property type="entry name" value="Glutaredoxin"/>
    <property type="match status" value="1"/>
</dbReference>
<dbReference type="Proteomes" id="UP000286434">
    <property type="component" value="Unassembled WGS sequence"/>
</dbReference>
<dbReference type="CDD" id="cd02976">
    <property type="entry name" value="NrdH"/>
    <property type="match status" value="1"/>
</dbReference>
<reference evidence="2 3" key="1">
    <citation type="submission" date="2019-01" db="EMBL/GenBank/DDBJ databases">
        <title>Anoxybacillus flavithermus in powdered infant formula.</title>
        <authorList>
            <person name="Rhee M.S."/>
            <person name="Choi I.-G."/>
            <person name="Cho T.J."/>
            <person name="Park B."/>
        </authorList>
    </citation>
    <scope>NUCLEOTIDE SEQUENCE [LARGE SCALE GENOMIC DNA]</scope>
    <source>
        <strain evidence="2 3">FHS-PPAM212</strain>
    </source>
</reference>